<proteinExistence type="predicted"/>
<evidence type="ECO:0000313" key="1">
    <source>
        <dbReference type="EMBL" id="KAG2103046.1"/>
    </source>
</evidence>
<dbReference type="GeneID" id="64691282"/>
<reference evidence="1" key="1">
    <citation type="journal article" date="2020" name="New Phytol.">
        <title>Comparative genomics reveals dynamic genome evolution in host specialist ectomycorrhizal fungi.</title>
        <authorList>
            <person name="Lofgren L.A."/>
            <person name="Nguyen N.H."/>
            <person name="Vilgalys R."/>
            <person name="Ruytinx J."/>
            <person name="Liao H.L."/>
            <person name="Branco S."/>
            <person name="Kuo A."/>
            <person name="LaButti K."/>
            <person name="Lipzen A."/>
            <person name="Andreopoulos W."/>
            <person name="Pangilinan J."/>
            <person name="Riley R."/>
            <person name="Hundley H."/>
            <person name="Na H."/>
            <person name="Barry K."/>
            <person name="Grigoriev I.V."/>
            <person name="Stajich J.E."/>
            <person name="Kennedy P.G."/>
        </authorList>
    </citation>
    <scope>NUCLEOTIDE SEQUENCE</scope>
    <source>
        <strain evidence="1">FC423</strain>
    </source>
</reference>
<dbReference type="Proteomes" id="UP000823399">
    <property type="component" value="Unassembled WGS sequence"/>
</dbReference>
<comment type="caution">
    <text evidence="1">The sequence shown here is derived from an EMBL/GenBank/DDBJ whole genome shotgun (WGS) entry which is preliminary data.</text>
</comment>
<sequence>MASHSFNVEPRPPDEIVQLLHSDSQHMYIREPALYNLLACEGSNATRILKSRILIIRNSEVVPIHISTQATLRKRDSTVEGHEVHDGYISVACFGMNIDGVHWQPYVFGISSPSAIAHSSHHFLSQYSLDIGGDVSSSYINHGISTRRKFGET</sequence>
<dbReference type="OrthoDB" id="10552450at2759"/>
<dbReference type="AlphaFoldDB" id="A0A9P7JRQ8"/>
<evidence type="ECO:0000313" key="2">
    <source>
        <dbReference type="Proteomes" id="UP000823399"/>
    </source>
</evidence>
<gene>
    <name evidence="1" type="ORF">F5147DRAFT_282705</name>
</gene>
<dbReference type="EMBL" id="JABBWM010000045">
    <property type="protein sequence ID" value="KAG2103046.1"/>
    <property type="molecule type" value="Genomic_DNA"/>
</dbReference>
<protein>
    <submittedName>
        <fullName evidence="1">Uncharacterized protein</fullName>
    </submittedName>
</protein>
<keyword evidence="2" id="KW-1185">Reference proteome</keyword>
<name>A0A9P7JRQ8_9AGAM</name>
<organism evidence="1 2">
    <name type="scientific">Suillus discolor</name>
    <dbReference type="NCBI Taxonomy" id="1912936"/>
    <lineage>
        <taxon>Eukaryota</taxon>
        <taxon>Fungi</taxon>
        <taxon>Dikarya</taxon>
        <taxon>Basidiomycota</taxon>
        <taxon>Agaricomycotina</taxon>
        <taxon>Agaricomycetes</taxon>
        <taxon>Agaricomycetidae</taxon>
        <taxon>Boletales</taxon>
        <taxon>Suillineae</taxon>
        <taxon>Suillaceae</taxon>
        <taxon>Suillus</taxon>
    </lineage>
</organism>
<dbReference type="RefSeq" id="XP_041290350.1">
    <property type="nucleotide sequence ID" value="XM_041429023.1"/>
</dbReference>
<accession>A0A9P7JRQ8</accession>